<evidence type="ECO:0000313" key="2">
    <source>
        <dbReference type="Proteomes" id="UP001196413"/>
    </source>
</evidence>
<protein>
    <submittedName>
        <fullName evidence="1">Uncharacterized protein</fullName>
    </submittedName>
</protein>
<reference evidence="1" key="1">
    <citation type="submission" date="2021-06" db="EMBL/GenBank/DDBJ databases">
        <title>Parelaphostrongylus tenuis whole genome reference sequence.</title>
        <authorList>
            <person name="Garwood T.J."/>
            <person name="Larsen P.A."/>
            <person name="Fountain-Jones N.M."/>
            <person name="Garbe J.R."/>
            <person name="Macchietto M.G."/>
            <person name="Kania S.A."/>
            <person name="Gerhold R.W."/>
            <person name="Richards J.E."/>
            <person name="Wolf T.M."/>
        </authorList>
    </citation>
    <scope>NUCLEOTIDE SEQUENCE</scope>
    <source>
        <strain evidence="1">MNPRO001-30</strain>
        <tissue evidence="1">Meninges</tissue>
    </source>
</reference>
<dbReference type="EMBL" id="JAHQIW010007310">
    <property type="protein sequence ID" value="KAJ1373557.1"/>
    <property type="molecule type" value="Genomic_DNA"/>
</dbReference>
<dbReference type="Proteomes" id="UP001196413">
    <property type="component" value="Unassembled WGS sequence"/>
</dbReference>
<comment type="caution">
    <text evidence="1">The sequence shown here is derived from an EMBL/GenBank/DDBJ whole genome shotgun (WGS) entry which is preliminary data.</text>
</comment>
<organism evidence="1 2">
    <name type="scientific">Parelaphostrongylus tenuis</name>
    <name type="common">Meningeal worm</name>
    <dbReference type="NCBI Taxonomy" id="148309"/>
    <lineage>
        <taxon>Eukaryota</taxon>
        <taxon>Metazoa</taxon>
        <taxon>Ecdysozoa</taxon>
        <taxon>Nematoda</taxon>
        <taxon>Chromadorea</taxon>
        <taxon>Rhabditida</taxon>
        <taxon>Rhabditina</taxon>
        <taxon>Rhabditomorpha</taxon>
        <taxon>Strongyloidea</taxon>
        <taxon>Metastrongylidae</taxon>
        <taxon>Parelaphostrongylus</taxon>
    </lineage>
</organism>
<dbReference type="AlphaFoldDB" id="A0AAD5RCC8"/>
<sequence>MKTKEKFDELEDVEALPHSVYSPYGGYPIMVQLRSLEHFLLEVQFETFDQAEKTCQEFFKSKPKD</sequence>
<gene>
    <name evidence="1" type="ORF">KIN20_035984</name>
</gene>
<evidence type="ECO:0000313" key="1">
    <source>
        <dbReference type="EMBL" id="KAJ1373557.1"/>
    </source>
</evidence>
<keyword evidence="2" id="KW-1185">Reference proteome</keyword>
<name>A0AAD5RCC8_PARTN</name>
<proteinExistence type="predicted"/>
<accession>A0AAD5RCC8</accession>